<dbReference type="SMART" id="SM00020">
    <property type="entry name" value="Tryp_SPc"/>
    <property type="match status" value="1"/>
</dbReference>
<dbReference type="EMBL" id="JAHKKG010000028">
    <property type="protein sequence ID" value="MBU2670981.1"/>
    <property type="molecule type" value="Genomic_DNA"/>
</dbReference>
<dbReference type="PRINTS" id="PR00722">
    <property type="entry name" value="CHYMOTRYPSIN"/>
</dbReference>
<dbReference type="EC" id="3.4.21.-" evidence="5"/>
<evidence type="ECO:0000259" key="4">
    <source>
        <dbReference type="PROSITE" id="PS50240"/>
    </source>
</evidence>
<evidence type="ECO:0000313" key="6">
    <source>
        <dbReference type="Proteomes" id="UP001519654"/>
    </source>
</evidence>
<protein>
    <submittedName>
        <fullName evidence="5">Trypsin-like serine protease</fullName>
        <ecNumber evidence="5">3.4.21.-</ecNumber>
    </submittedName>
</protein>
<dbReference type="InterPro" id="IPR043504">
    <property type="entry name" value="Peptidase_S1_PA_chymotrypsin"/>
</dbReference>
<dbReference type="GO" id="GO:0016787">
    <property type="term" value="F:hydrolase activity"/>
    <property type="evidence" value="ECO:0007669"/>
    <property type="project" value="UniProtKB-KW"/>
</dbReference>
<evidence type="ECO:0000313" key="5">
    <source>
        <dbReference type="EMBL" id="MBU2670981.1"/>
    </source>
</evidence>
<name>A0ABS5Z5Z5_9ACTN</name>
<dbReference type="InterPro" id="IPR018114">
    <property type="entry name" value="TRYPSIN_HIS"/>
</dbReference>
<feature type="domain" description="Peptidase S1" evidence="4">
    <location>
        <begin position="26"/>
        <end position="258"/>
    </location>
</feature>
<feature type="chain" id="PRO_5046115668" evidence="3">
    <location>
        <begin position="26"/>
        <end position="272"/>
    </location>
</feature>
<dbReference type="SUPFAM" id="SSF50494">
    <property type="entry name" value="Trypsin-like serine proteases"/>
    <property type="match status" value="1"/>
</dbReference>
<feature type="signal peptide" evidence="3">
    <location>
        <begin position="1"/>
        <end position="25"/>
    </location>
</feature>
<evidence type="ECO:0000256" key="2">
    <source>
        <dbReference type="RuleBase" id="RU363034"/>
    </source>
</evidence>
<dbReference type="PROSITE" id="PS50240">
    <property type="entry name" value="TRYPSIN_DOM"/>
    <property type="match status" value="1"/>
</dbReference>
<gene>
    <name evidence="5" type="ORF">KOI35_46535</name>
</gene>
<proteinExistence type="predicted"/>
<dbReference type="InterPro" id="IPR009003">
    <property type="entry name" value="Peptidase_S1_PA"/>
</dbReference>
<dbReference type="InterPro" id="IPR001314">
    <property type="entry name" value="Peptidase_S1A"/>
</dbReference>
<dbReference type="InterPro" id="IPR051333">
    <property type="entry name" value="CLIP_Serine_Protease"/>
</dbReference>
<dbReference type="PROSITE" id="PS00135">
    <property type="entry name" value="TRYPSIN_SER"/>
    <property type="match status" value="1"/>
</dbReference>
<keyword evidence="2" id="KW-0720">Serine protease</keyword>
<reference evidence="5 6" key="1">
    <citation type="submission" date="2021-06" db="EMBL/GenBank/DDBJ databases">
        <title>Actinoplanes lichenicola sp. nov., and Actinoplanes ovalisporus sp. nov., isolated from lichen in Thailand.</title>
        <authorList>
            <person name="Saeng-In P."/>
            <person name="Kanchanasin P."/>
            <person name="Yuki M."/>
            <person name="Kudo T."/>
            <person name="Ohkuma M."/>
            <person name="Phongsopitanun W."/>
            <person name="Tanasupawat S."/>
        </authorList>
    </citation>
    <scope>NUCLEOTIDE SEQUENCE [LARGE SCALE GENOMIC DNA]</scope>
    <source>
        <strain evidence="5 6">NBRC 110975</strain>
    </source>
</reference>
<keyword evidence="2" id="KW-0645">Protease</keyword>
<evidence type="ECO:0000256" key="1">
    <source>
        <dbReference type="ARBA" id="ARBA00023157"/>
    </source>
</evidence>
<dbReference type="Gene3D" id="2.40.10.10">
    <property type="entry name" value="Trypsin-like serine proteases"/>
    <property type="match status" value="1"/>
</dbReference>
<dbReference type="PANTHER" id="PTHR24260:SF136">
    <property type="entry name" value="GH08193P-RELATED"/>
    <property type="match status" value="1"/>
</dbReference>
<sequence>MKSRLIAFGVAAAVTTGLWASPAQAIVGGDSPVVDGVDPLPSIVKIYSVRGFFDDGENCTGTLVSQTWVLTAAHCLAKSDDGVSDGYLAKEVKISFRKGPGNSAFSVRPDQIVIMPGYSGTSSAENDVALLHLRSPIKDVPPMPILSGSLFSSVSQVERWGFGTTSPTGGGDPTRNVRRSVEVRNDASDSLLVTDSVRGGGAHGDSGGAVLFRFPSGSYGLVGVTMGSWNRLGGNDDDPAAPGWQGLANRVDTASLAWSFVTTHVADTLIIS</sequence>
<keyword evidence="6" id="KW-1185">Reference proteome</keyword>
<dbReference type="PANTHER" id="PTHR24260">
    <property type="match status" value="1"/>
</dbReference>
<dbReference type="InterPro" id="IPR001254">
    <property type="entry name" value="Trypsin_dom"/>
</dbReference>
<evidence type="ECO:0000256" key="3">
    <source>
        <dbReference type="SAM" id="SignalP"/>
    </source>
</evidence>
<organism evidence="5 6">
    <name type="scientific">Paractinoplanes bogorensis</name>
    <dbReference type="NCBI Taxonomy" id="1610840"/>
    <lineage>
        <taxon>Bacteria</taxon>
        <taxon>Bacillati</taxon>
        <taxon>Actinomycetota</taxon>
        <taxon>Actinomycetes</taxon>
        <taxon>Micromonosporales</taxon>
        <taxon>Micromonosporaceae</taxon>
        <taxon>Paractinoplanes</taxon>
    </lineage>
</organism>
<dbReference type="Pfam" id="PF00089">
    <property type="entry name" value="Trypsin"/>
    <property type="match status" value="1"/>
</dbReference>
<accession>A0ABS5Z5Z5</accession>
<comment type="caution">
    <text evidence="5">The sequence shown here is derived from an EMBL/GenBank/DDBJ whole genome shotgun (WGS) entry which is preliminary data.</text>
</comment>
<dbReference type="RefSeq" id="WP_215796229.1">
    <property type="nucleotide sequence ID" value="NZ_JAHKKG010000028.1"/>
</dbReference>
<keyword evidence="3" id="KW-0732">Signal</keyword>
<dbReference type="PROSITE" id="PS00134">
    <property type="entry name" value="TRYPSIN_HIS"/>
    <property type="match status" value="1"/>
</dbReference>
<dbReference type="InterPro" id="IPR033116">
    <property type="entry name" value="TRYPSIN_SER"/>
</dbReference>
<keyword evidence="2 5" id="KW-0378">Hydrolase</keyword>
<dbReference type="Proteomes" id="UP001519654">
    <property type="component" value="Unassembled WGS sequence"/>
</dbReference>
<keyword evidence="1" id="KW-1015">Disulfide bond</keyword>